<accession>A0A9P8G3S3</accession>
<feature type="region of interest" description="Disordered" evidence="1">
    <location>
        <begin position="263"/>
        <end position="303"/>
    </location>
</feature>
<name>A0A9P8G3S3_AURME</name>
<keyword evidence="3" id="KW-1185">Reference proteome</keyword>
<dbReference type="AlphaFoldDB" id="A0A9P8G3S3"/>
<sequence length="303" mass="35997">MATNLDLGEYGPLDDPGRKYRDIDPGLGSINSGRFGNTEWVHRGDYQPLITHEGLPRYWWRQLAVDLDKVVWMEYEKVIHVTTRKAWEQTMKFRRDFLAKKNQDDLHQRLGYDILLGPYERPRRRYFRTRPSRIIQAPVVDADTWKKYPTKIPKPVSGTMRQYEHWRVQNDRNLWNHLRVERSVTREGRYPDETLPLKVTALEFLAWSMKWTDLLFEEFGRPCPAQWFIDEMVAGRPRTIFRPLLKNMPGALPPLRHCRKRKMRSALPSPMSSPELDSQPDSDRSSSPPRETFDVTRDDFWLD</sequence>
<evidence type="ECO:0000256" key="1">
    <source>
        <dbReference type="SAM" id="MobiDB-lite"/>
    </source>
</evidence>
<comment type="caution">
    <text evidence="2">The sequence shown here is derived from an EMBL/GenBank/DDBJ whole genome shotgun (WGS) entry which is preliminary data.</text>
</comment>
<evidence type="ECO:0000313" key="2">
    <source>
        <dbReference type="EMBL" id="KAG9990315.1"/>
    </source>
</evidence>
<dbReference type="Proteomes" id="UP000729357">
    <property type="component" value="Unassembled WGS sequence"/>
</dbReference>
<reference evidence="2" key="1">
    <citation type="journal article" date="2021" name="J Fungi (Basel)">
        <title>Virulence traits and population genomics of the black yeast Aureobasidium melanogenum.</title>
        <authorList>
            <person name="Cernosa A."/>
            <person name="Sun X."/>
            <person name="Gostincar C."/>
            <person name="Fang C."/>
            <person name="Gunde-Cimerman N."/>
            <person name="Song Z."/>
        </authorList>
    </citation>
    <scope>NUCLEOTIDE SEQUENCE</scope>
    <source>
        <strain evidence="2">EXF-9298</strain>
    </source>
</reference>
<organism evidence="2 3">
    <name type="scientific">Aureobasidium melanogenum</name>
    <name type="common">Aureobasidium pullulans var. melanogenum</name>
    <dbReference type="NCBI Taxonomy" id="46634"/>
    <lineage>
        <taxon>Eukaryota</taxon>
        <taxon>Fungi</taxon>
        <taxon>Dikarya</taxon>
        <taxon>Ascomycota</taxon>
        <taxon>Pezizomycotina</taxon>
        <taxon>Dothideomycetes</taxon>
        <taxon>Dothideomycetidae</taxon>
        <taxon>Dothideales</taxon>
        <taxon>Saccotheciaceae</taxon>
        <taxon>Aureobasidium</taxon>
    </lineage>
</organism>
<evidence type="ECO:0000313" key="3">
    <source>
        <dbReference type="Proteomes" id="UP000729357"/>
    </source>
</evidence>
<feature type="compositionally biased region" description="Basic and acidic residues" evidence="1">
    <location>
        <begin position="291"/>
        <end position="303"/>
    </location>
</feature>
<feature type="non-terminal residue" evidence="2">
    <location>
        <position position="303"/>
    </location>
</feature>
<reference evidence="2" key="2">
    <citation type="submission" date="2021-08" db="EMBL/GenBank/DDBJ databases">
        <authorList>
            <person name="Gostincar C."/>
            <person name="Sun X."/>
            <person name="Song Z."/>
            <person name="Gunde-Cimerman N."/>
        </authorList>
    </citation>
    <scope>NUCLEOTIDE SEQUENCE</scope>
    <source>
        <strain evidence="2">EXF-9298</strain>
    </source>
</reference>
<dbReference type="EMBL" id="JAHFXS010000036">
    <property type="protein sequence ID" value="KAG9990315.1"/>
    <property type="molecule type" value="Genomic_DNA"/>
</dbReference>
<gene>
    <name evidence="2" type="ORF">KCU98_g1224</name>
</gene>
<protein>
    <submittedName>
        <fullName evidence="2">Uncharacterized protein</fullName>
    </submittedName>
</protein>
<proteinExistence type="predicted"/>